<accession>A0A4Y2NT04</accession>
<dbReference type="EMBL" id="BGPR01009739">
    <property type="protein sequence ID" value="GBN41973.1"/>
    <property type="molecule type" value="Genomic_DNA"/>
</dbReference>
<comment type="caution">
    <text evidence="1">The sequence shown here is derived from an EMBL/GenBank/DDBJ whole genome shotgun (WGS) entry which is preliminary data.</text>
</comment>
<evidence type="ECO:0000313" key="1">
    <source>
        <dbReference type="EMBL" id="GBN41973.1"/>
    </source>
</evidence>
<protein>
    <recommendedName>
        <fullName evidence="3">Tc1-like transposase DDE domain-containing protein</fullName>
    </recommendedName>
</protein>
<dbReference type="GO" id="GO:0003676">
    <property type="term" value="F:nucleic acid binding"/>
    <property type="evidence" value="ECO:0007669"/>
    <property type="project" value="InterPro"/>
</dbReference>
<dbReference type="Gene3D" id="3.30.420.10">
    <property type="entry name" value="Ribonuclease H-like superfamily/Ribonuclease H"/>
    <property type="match status" value="1"/>
</dbReference>
<evidence type="ECO:0008006" key="3">
    <source>
        <dbReference type="Google" id="ProtNLM"/>
    </source>
</evidence>
<gene>
    <name evidence="1" type="ORF">AVEN_258019_1</name>
</gene>
<dbReference type="InterPro" id="IPR036397">
    <property type="entry name" value="RNaseH_sf"/>
</dbReference>
<dbReference type="OrthoDB" id="7902892at2759"/>
<dbReference type="Proteomes" id="UP000499080">
    <property type="component" value="Unassembled WGS sequence"/>
</dbReference>
<reference evidence="1 2" key="1">
    <citation type="journal article" date="2019" name="Sci. Rep.">
        <title>Orb-weaving spider Araneus ventricosus genome elucidates the spidroin gene catalogue.</title>
        <authorList>
            <person name="Kono N."/>
            <person name="Nakamura H."/>
            <person name="Ohtoshi R."/>
            <person name="Moran D.A.P."/>
            <person name="Shinohara A."/>
            <person name="Yoshida Y."/>
            <person name="Fujiwara M."/>
            <person name="Mori M."/>
            <person name="Tomita M."/>
            <person name="Arakawa K."/>
        </authorList>
    </citation>
    <scope>NUCLEOTIDE SEQUENCE [LARGE SCALE GENOMIC DNA]</scope>
</reference>
<name>A0A4Y2NT04_ARAVE</name>
<keyword evidence="2" id="KW-1185">Reference proteome</keyword>
<proteinExistence type="predicted"/>
<dbReference type="PANTHER" id="PTHR47326:SF1">
    <property type="entry name" value="HTH PSQ-TYPE DOMAIN-CONTAINING PROTEIN"/>
    <property type="match status" value="1"/>
</dbReference>
<sequence>MRFLHDGAPAHFSIAVRNHLDATHPGRWIRRGGPVAWPPRSPDLNPLDFFFWGHLNNIGGSRSTDRRHFSRHRQHTGYVCTRPAILTLSVSSVQ</sequence>
<organism evidence="1 2">
    <name type="scientific">Araneus ventricosus</name>
    <name type="common">Orbweaver spider</name>
    <name type="synonym">Epeira ventricosa</name>
    <dbReference type="NCBI Taxonomy" id="182803"/>
    <lineage>
        <taxon>Eukaryota</taxon>
        <taxon>Metazoa</taxon>
        <taxon>Ecdysozoa</taxon>
        <taxon>Arthropoda</taxon>
        <taxon>Chelicerata</taxon>
        <taxon>Arachnida</taxon>
        <taxon>Araneae</taxon>
        <taxon>Araneomorphae</taxon>
        <taxon>Entelegynae</taxon>
        <taxon>Araneoidea</taxon>
        <taxon>Araneidae</taxon>
        <taxon>Araneus</taxon>
    </lineage>
</organism>
<evidence type="ECO:0000313" key="2">
    <source>
        <dbReference type="Proteomes" id="UP000499080"/>
    </source>
</evidence>
<dbReference type="PANTHER" id="PTHR47326">
    <property type="entry name" value="TRANSPOSABLE ELEMENT TC3 TRANSPOSASE-LIKE PROTEIN"/>
    <property type="match status" value="1"/>
</dbReference>
<dbReference type="AlphaFoldDB" id="A0A4Y2NT04"/>